<evidence type="ECO:0000256" key="1">
    <source>
        <dbReference type="SAM" id="MobiDB-lite"/>
    </source>
</evidence>
<feature type="compositionally biased region" description="Acidic residues" evidence="1">
    <location>
        <begin position="148"/>
        <end position="161"/>
    </location>
</feature>
<protein>
    <submittedName>
        <fullName evidence="2">Uncharacterized protein</fullName>
    </submittedName>
</protein>
<dbReference type="AlphaFoldDB" id="A0A644WKQ9"/>
<feature type="compositionally biased region" description="Basic and acidic residues" evidence="1">
    <location>
        <begin position="127"/>
        <end position="140"/>
    </location>
</feature>
<name>A0A644WKQ9_9ZZZZ</name>
<feature type="region of interest" description="Disordered" evidence="1">
    <location>
        <begin position="109"/>
        <end position="291"/>
    </location>
</feature>
<proteinExistence type="predicted"/>
<accession>A0A644WKQ9</accession>
<dbReference type="EMBL" id="VSSQ01001042">
    <property type="protein sequence ID" value="MPM04476.1"/>
    <property type="molecule type" value="Genomic_DNA"/>
</dbReference>
<feature type="compositionally biased region" description="Basic and acidic residues" evidence="1">
    <location>
        <begin position="168"/>
        <end position="184"/>
    </location>
</feature>
<comment type="caution">
    <text evidence="2">The sequence shown here is derived from an EMBL/GenBank/DDBJ whole genome shotgun (WGS) entry which is preliminary data.</text>
</comment>
<feature type="compositionally biased region" description="Basic and acidic residues" evidence="1">
    <location>
        <begin position="211"/>
        <end position="233"/>
    </location>
</feature>
<gene>
    <name evidence="2" type="ORF">SDC9_50753</name>
</gene>
<feature type="region of interest" description="Disordered" evidence="1">
    <location>
        <begin position="42"/>
        <end position="64"/>
    </location>
</feature>
<feature type="compositionally biased region" description="Basic residues" evidence="1">
    <location>
        <begin position="282"/>
        <end position="291"/>
    </location>
</feature>
<feature type="region of interest" description="Disordered" evidence="1">
    <location>
        <begin position="76"/>
        <end position="97"/>
    </location>
</feature>
<sequence length="291" mass="30595">MLHEQDDENDDGQEHVAVPQDGLLHVGKIFLGHALQADFPRPEVDLEEDGGEVQNGGNDGRRRYGDVWDTQEFRHDEGSCAHDGGHDLAARGGSGFDGPGKVGLVADLFHERDGKSSGSRDVGGRAAADHAHEAAADDGHLGGTADEPAAEGEGDVVEEGTEAALLKEGGKDDEQDEIGGRDADGEAVDPFRGQVHLVDDSLYGISSVGKDPGDMPPEKGIEKENDGQDKQALSRDSPAGLQNEENGHRTEIVVPLESHAPPESEGVDVEDRVAADGDGSRDKHHVNGAGP</sequence>
<evidence type="ECO:0000313" key="2">
    <source>
        <dbReference type="EMBL" id="MPM04476.1"/>
    </source>
</evidence>
<feature type="compositionally biased region" description="Basic and acidic residues" evidence="1">
    <location>
        <begin position="76"/>
        <end position="89"/>
    </location>
</feature>
<organism evidence="2">
    <name type="scientific">bioreactor metagenome</name>
    <dbReference type="NCBI Taxonomy" id="1076179"/>
    <lineage>
        <taxon>unclassified sequences</taxon>
        <taxon>metagenomes</taxon>
        <taxon>ecological metagenomes</taxon>
    </lineage>
</organism>
<reference evidence="2" key="1">
    <citation type="submission" date="2019-08" db="EMBL/GenBank/DDBJ databases">
        <authorList>
            <person name="Kucharzyk K."/>
            <person name="Murdoch R.W."/>
            <person name="Higgins S."/>
            <person name="Loffler F."/>
        </authorList>
    </citation>
    <scope>NUCLEOTIDE SEQUENCE</scope>
</reference>
<feature type="compositionally biased region" description="Basic and acidic residues" evidence="1">
    <location>
        <begin position="269"/>
        <end position="281"/>
    </location>
</feature>